<reference evidence="1" key="1">
    <citation type="submission" date="2023-05" db="EMBL/GenBank/DDBJ databases">
        <authorList>
            <person name="Zhang X."/>
        </authorList>
    </citation>
    <scope>NUCLEOTIDE SEQUENCE</scope>
    <source>
        <strain evidence="1">YF14B1</strain>
    </source>
</reference>
<name>A0AAE3QRR0_9BACT</name>
<proteinExistence type="predicted"/>
<gene>
    <name evidence="1" type="ORF">QNI16_26670</name>
</gene>
<dbReference type="InterPro" id="IPR011990">
    <property type="entry name" value="TPR-like_helical_dom_sf"/>
</dbReference>
<evidence type="ECO:0000313" key="1">
    <source>
        <dbReference type="EMBL" id="MDJ1484110.1"/>
    </source>
</evidence>
<dbReference type="AlphaFoldDB" id="A0AAE3QRR0"/>
<evidence type="ECO:0000313" key="2">
    <source>
        <dbReference type="Proteomes" id="UP001241110"/>
    </source>
</evidence>
<dbReference type="PROSITE" id="PS51257">
    <property type="entry name" value="PROKAR_LIPOPROTEIN"/>
    <property type="match status" value="1"/>
</dbReference>
<accession>A0AAE3QRR0</accession>
<sequence>MKIRLSVYTKLVAFILIWAVSACSLDIENVNGPTDQQVVNSRDGLITLSVGMRQVYSTLALESIILTPGTTARELRGITTFTNIIEIDQGGSSLPNFNGNVLSLWQRPLRVMAMAEDIITNAPSVLSSDPTMLSGVTAHAQLMKAMCLGGLAQSFTYGISQTSITGSAPFQTRDQLLDQAISLLKEASETIAMTPPSTEFTTRVTGTEFDLPNTIQAYLARYSLMAGNYADAIAAANSVSQTVASRFIYTNLAPNPLYNQVQIAKNYAARDNFGLPAALTESGDQRVSFYFTTDKTSFQDDAIVGLKGFATAIDQPIPAYIPDEMKLIIAEAIVRSSGNLNEAVEQINAVRTQTSGDPFGIHAGLAAYAGPVTTDDLLTEIYKQRSSELYLSGLRLEDSRRFDRPAPPDDVVPVPITFERSRNYYPFPLQERQNNLNTPDDPTL</sequence>
<dbReference type="RefSeq" id="WP_313984949.1">
    <property type="nucleotide sequence ID" value="NZ_JASJOS010000013.1"/>
</dbReference>
<comment type="caution">
    <text evidence="1">The sequence shown here is derived from an EMBL/GenBank/DDBJ whole genome shotgun (WGS) entry which is preliminary data.</text>
</comment>
<dbReference type="EMBL" id="JASJOS010000013">
    <property type="protein sequence ID" value="MDJ1484110.1"/>
    <property type="molecule type" value="Genomic_DNA"/>
</dbReference>
<dbReference type="Gene3D" id="1.25.40.390">
    <property type="match status" value="1"/>
</dbReference>
<dbReference type="SUPFAM" id="SSF48452">
    <property type="entry name" value="TPR-like"/>
    <property type="match status" value="1"/>
</dbReference>
<protein>
    <submittedName>
        <fullName evidence="1">RagB/SusD family nutrient uptake outer membrane protein</fullName>
    </submittedName>
</protein>
<dbReference type="Proteomes" id="UP001241110">
    <property type="component" value="Unassembled WGS sequence"/>
</dbReference>
<organism evidence="1 2">
    <name type="scientific">Xanthocytophaga flava</name>
    <dbReference type="NCBI Taxonomy" id="3048013"/>
    <lineage>
        <taxon>Bacteria</taxon>
        <taxon>Pseudomonadati</taxon>
        <taxon>Bacteroidota</taxon>
        <taxon>Cytophagia</taxon>
        <taxon>Cytophagales</taxon>
        <taxon>Rhodocytophagaceae</taxon>
        <taxon>Xanthocytophaga</taxon>
    </lineage>
</organism>